<evidence type="ECO:0000256" key="8">
    <source>
        <dbReference type="ARBA" id="ARBA00044926"/>
    </source>
</evidence>
<keyword evidence="12" id="KW-0378">Hydrolase</keyword>
<dbReference type="SUPFAM" id="SSF56784">
    <property type="entry name" value="HAD-like"/>
    <property type="match status" value="1"/>
</dbReference>
<dbReference type="NCBIfam" id="TIGR01509">
    <property type="entry name" value="HAD-SF-IA-v3"/>
    <property type="match status" value="1"/>
</dbReference>
<dbReference type="InterPro" id="IPR014729">
    <property type="entry name" value="Rossmann-like_a/b/a_fold"/>
</dbReference>
<dbReference type="EMBL" id="JAAMFM010000013">
    <property type="protein sequence ID" value="NVM95322.1"/>
    <property type="molecule type" value="Genomic_DNA"/>
</dbReference>
<keyword evidence="6" id="KW-0413">Isomerase</keyword>
<evidence type="ECO:0000256" key="4">
    <source>
        <dbReference type="ARBA" id="ARBA00022723"/>
    </source>
</evidence>
<protein>
    <recommendedName>
        <fullName evidence="10">Beta-phosphoglucomutase</fullName>
        <ecNumber evidence="9">5.4.2.6</ecNumber>
    </recommendedName>
</protein>
<evidence type="ECO:0000313" key="12">
    <source>
        <dbReference type="EMBL" id="NVM95322.1"/>
    </source>
</evidence>
<dbReference type="InterPro" id="IPR023214">
    <property type="entry name" value="HAD_sf"/>
</dbReference>
<dbReference type="PANTHER" id="PTHR46193">
    <property type="entry name" value="6-PHOSPHOGLUCONATE PHOSPHATASE"/>
    <property type="match status" value="1"/>
</dbReference>
<proteinExistence type="inferred from homology"/>
<keyword evidence="3" id="KW-0597">Phosphoprotein</keyword>
<dbReference type="Pfam" id="PF00702">
    <property type="entry name" value="Hydrolase"/>
    <property type="match status" value="1"/>
</dbReference>
<dbReference type="SFLD" id="SFLDS00003">
    <property type="entry name" value="Haloacid_Dehalogenase"/>
    <property type="match status" value="1"/>
</dbReference>
<dbReference type="GO" id="GO:0016787">
    <property type="term" value="F:hydrolase activity"/>
    <property type="evidence" value="ECO:0007669"/>
    <property type="project" value="UniProtKB-KW"/>
</dbReference>
<dbReference type="Pfam" id="PF00582">
    <property type="entry name" value="Usp"/>
    <property type="match status" value="1"/>
</dbReference>
<comment type="catalytic activity">
    <reaction evidence="8">
        <text>beta-D-glucose 1-phosphate = beta-D-glucose 6-phosphate</text>
        <dbReference type="Rhea" id="RHEA:20113"/>
        <dbReference type="ChEBI" id="CHEBI:57684"/>
        <dbReference type="ChEBI" id="CHEBI:58247"/>
        <dbReference type="EC" id="5.4.2.6"/>
    </reaction>
</comment>
<organism evidence="12 13">
    <name type="scientific">Arthrobacter wenxiniae</name>
    <dbReference type="NCBI Taxonomy" id="2713570"/>
    <lineage>
        <taxon>Bacteria</taxon>
        <taxon>Bacillati</taxon>
        <taxon>Actinomycetota</taxon>
        <taxon>Actinomycetes</taxon>
        <taxon>Micrococcales</taxon>
        <taxon>Micrococcaceae</taxon>
        <taxon>Arthrobacter</taxon>
    </lineage>
</organism>
<dbReference type="SUPFAM" id="SSF52402">
    <property type="entry name" value="Adenine nucleotide alpha hydrolases-like"/>
    <property type="match status" value="1"/>
</dbReference>
<reference evidence="12 13" key="1">
    <citation type="submission" date="2020-02" db="EMBL/GenBank/DDBJ databases">
        <title>Genome sequence of strain AETb3-4.</title>
        <authorList>
            <person name="Gao J."/>
            <person name="Zhang X."/>
        </authorList>
    </citation>
    <scope>NUCLEOTIDE SEQUENCE [LARGE SCALE GENOMIC DNA]</scope>
    <source>
        <strain evidence="12 13">AETb3-4</strain>
    </source>
</reference>
<comment type="similarity">
    <text evidence="2">Belongs to the HAD-like hydrolase superfamily. CbbY/CbbZ/Gph/YieH family.</text>
</comment>
<feature type="domain" description="UspA" evidence="11">
    <location>
        <begin position="8"/>
        <end position="109"/>
    </location>
</feature>
<name>A0A7Y7IHF5_9MICC</name>
<dbReference type="Gene3D" id="3.40.50.1000">
    <property type="entry name" value="HAD superfamily/HAD-like"/>
    <property type="match status" value="1"/>
</dbReference>
<dbReference type="InterPro" id="IPR010976">
    <property type="entry name" value="B-phosphoglucomutase_hydrolase"/>
</dbReference>
<dbReference type="GO" id="GO:0046872">
    <property type="term" value="F:metal ion binding"/>
    <property type="evidence" value="ECO:0007669"/>
    <property type="project" value="UniProtKB-KW"/>
</dbReference>
<dbReference type="SFLD" id="SFLDG01129">
    <property type="entry name" value="C1.5:_HAD__Beta-PGM__Phosphata"/>
    <property type="match status" value="1"/>
</dbReference>
<keyword evidence="7" id="KW-0119">Carbohydrate metabolism</keyword>
<evidence type="ECO:0000256" key="5">
    <source>
        <dbReference type="ARBA" id="ARBA00022842"/>
    </source>
</evidence>
<comment type="caution">
    <text evidence="12">The sequence shown here is derived from an EMBL/GenBank/DDBJ whole genome shotgun (WGS) entry which is preliminary data.</text>
</comment>
<evidence type="ECO:0000256" key="2">
    <source>
        <dbReference type="ARBA" id="ARBA00006171"/>
    </source>
</evidence>
<keyword evidence="4" id="KW-0479">Metal-binding</keyword>
<keyword evidence="13" id="KW-1185">Reference proteome</keyword>
<sequence length="367" mass="38750">MISPRRGERIVVGVDGSDGSQASVHWSVTEAGLRGVGVHLVMAWQQPQPYGAANDLVLGMDPSGDTGRILADAAEIELSQFGAEAEQGQRSVISREAVEGHPADVLVQAGRDAAMLADPASVGLDRGLRAVLFDLDGVLTRTARVHAAAWKEMFDAYLRKTARRTGTPFVAFDAGTDYDRYVDGKSRDDGTRSFLAARDIILPEGSPQDRAGLGTVQGLGKAKNEIVLRRMREDGVEVFEGSVRYVQAVRQAGLRCAVVSSSTNCQAVLAAAHIEDLFDRRIDGLTARDEKLPGKPAPDMFLAAAHALGMTPGQCAVVEDALAGVEAGRAGGFGQVIGVDRAGQAQALLDRGADIVVSDLAELLAQP</sequence>
<keyword evidence="5" id="KW-0460">Magnesium</keyword>
<evidence type="ECO:0000256" key="3">
    <source>
        <dbReference type="ARBA" id="ARBA00022553"/>
    </source>
</evidence>
<dbReference type="PANTHER" id="PTHR46193:SF18">
    <property type="entry name" value="HEXITOL PHOSPHATASE B"/>
    <property type="match status" value="1"/>
</dbReference>
<accession>A0A7Y7IHF5</accession>
<dbReference type="GO" id="GO:0008801">
    <property type="term" value="F:beta-phosphoglucomutase activity"/>
    <property type="evidence" value="ECO:0007669"/>
    <property type="project" value="UniProtKB-EC"/>
</dbReference>
<dbReference type="Proteomes" id="UP000543556">
    <property type="component" value="Unassembled WGS sequence"/>
</dbReference>
<dbReference type="Gene3D" id="3.40.50.620">
    <property type="entry name" value="HUPs"/>
    <property type="match status" value="1"/>
</dbReference>
<gene>
    <name evidence="12" type="ORF">G6034_10430</name>
</gene>
<dbReference type="InterPro" id="IPR006016">
    <property type="entry name" value="UspA"/>
</dbReference>
<evidence type="ECO:0000256" key="10">
    <source>
        <dbReference type="ARBA" id="ARBA00044991"/>
    </source>
</evidence>
<dbReference type="InterPro" id="IPR023198">
    <property type="entry name" value="PGP-like_dom2"/>
</dbReference>
<evidence type="ECO:0000256" key="9">
    <source>
        <dbReference type="ARBA" id="ARBA00044968"/>
    </source>
</evidence>
<dbReference type="Gene3D" id="1.10.150.240">
    <property type="entry name" value="Putative phosphatase, domain 2"/>
    <property type="match status" value="1"/>
</dbReference>
<dbReference type="InterPro" id="IPR051600">
    <property type="entry name" value="Beta-PGM-like"/>
</dbReference>
<comment type="cofactor">
    <cofactor evidence="1">
        <name>Mg(2+)</name>
        <dbReference type="ChEBI" id="CHEBI:18420"/>
    </cofactor>
</comment>
<evidence type="ECO:0000256" key="1">
    <source>
        <dbReference type="ARBA" id="ARBA00001946"/>
    </source>
</evidence>
<evidence type="ECO:0000259" key="11">
    <source>
        <dbReference type="Pfam" id="PF00582"/>
    </source>
</evidence>
<dbReference type="InterPro" id="IPR036412">
    <property type="entry name" value="HAD-like_sf"/>
</dbReference>
<evidence type="ECO:0000256" key="6">
    <source>
        <dbReference type="ARBA" id="ARBA00023235"/>
    </source>
</evidence>
<evidence type="ECO:0000313" key="13">
    <source>
        <dbReference type="Proteomes" id="UP000543556"/>
    </source>
</evidence>
<dbReference type="InterPro" id="IPR006439">
    <property type="entry name" value="HAD-SF_hydro_IA"/>
</dbReference>
<dbReference type="EC" id="5.4.2.6" evidence="9"/>
<dbReference type="NCBIfam" id="TIGR02009">
    <property type="entry name" value="PGMB-YQAB-SF"/>
    <property type="match status" value="1"/>
</dbReference>
<dbReference type="AlphaFoldDB" id="A0A7Y7IHF5"/>
<evidence type="ECO:0000256" key="7">
    <source>
        <dbReference type="ARBA" id="ARBA00023277"/>
    </source>
</evidence>